<dbReference type="EC" id="2.3.1.39" evidence="1 6"/>
<dbReference type="Gene3D" id="3.40.366.10">
    <property type="entry name" value="Malonyl-Coenzyme A Acyl Carrier Protein, domain 2"/>
    <property type="match status" value="1"/>
</dbReference>
<evidence type="ECO:0000256" key="3">
    <source>
        <dbReference type="ARBA" id="ARBA00022679"/>
    </source>
</evidence>
<dbReference type="RefSeq" id="WP_173196489.1">
    <property type="nucleotide sequence ID" value="NZ_JABFCX010000002.1"/>
</dbReference>
<dbReference type="SMART" id="SM00827">
    <property type="entry name" value="PKS_AT"/>
    <property type="match status" value="1"/>
</dbReference>
<feature type="domain" description="Malonyl-CoA:ACP transacylase (MAT)" evidence="9">
    <location>
        <begin position="7"/>
        <end position="310"/>
    </location>
</feature>
<dbReference type="GO" id="GO:0006633">
    <property type="term" value="P:fatty acid biosynthetic process"/>
    <property type="evidence" value="ECO:0007669"/>
    <property type="project" value="TreeGrafter"/>
</dbReference>
<evidence type="ECO:0000256" key="2">
    <source>
        <dbReference type="ARBA" id="ARBA00018953"/>
    </source>
</evidence>
<dbReference type="SUPFAM" id="SSF52151">
    <property type="entry name" value="FabD/lysophospholipase-like"/>
    <property type="match status" value="1"/>
</dbReference>
<dbReference type="PANTHER" id="PTHR42681">
    <property type="entry name" value="MALONYL-COA-ACYL CARRIER PROTEIN TRANSACYLASE, MITOCHONDRIAL"/>
    <property type="match status" value="1"/>
</dbReference>
<feature type="active site" evidence="7">
    <location>
        <position position="200"/>
    </location>
</feature>
<name>A0A7Y3RJG3_9PROT</name>
<keyword evidence="11" id="KW-1185">Reference proteome</keyword>
<dbReference type="InterPro" id="IPR004410">
    <property type="entry name" value="Malonyl_CoA-ACP_transAc_FabD"/>
</dbReference>
<evidence type="ECO:0000259" key="9">
    <source>
        <dbReference type="SMART" id="SM00827"/>
    </source>
</evidence>
<evidence type="ECO:0000256" key="4">
    <source>
        <dbReference type="ARBA" id="ARBA00023315"/>
    </source>
</evidence>
<dbReference type="EMBL" id="JABFCX010000002">
    <property type="protein sequence ID" value="NNU15198.1"/>
    <property type="molecule type" value="Genomic_DNA"/>
</dbReference>
<dbReference type="NCBIfam" id="TIGR00128">
    <property type="entry name" value="fabD"/>
    <property type="match status" value="1"/>
</dbReference>
<dbReference type="PIRSF" id="PIRSF000446">
    <property type="entry name" value="Mct"/>
    <property type="match status" value="1"/>
</dbReference>
<evidence type="ECO:0000256" key="1">
    <source>
        <dbReference type="ARBA" id="ARBA00013258"/>
    </source>
</evidence>
<dbReference type="SUPFAM" id="SSF55048">
    <property type="entry name" value="Probable ACP-binding domain of malonyl-CoA ACP transacylase"/>
    <property type="match status" value="1"/>
</dbReference>
<dbReference type="Gene3D" id="3.30.70.250">
    <property type="entry name" value="Malonyl-CoA ACP transacylase, ACP-binding"/>
    <property type="match status" value="1"/>
</dbReference>
<dbReference type="InterPro" id="IPR016036">
    <property type="entry name" value="Malonyl_transacylase_ACP-bd"/>
</dbReference>
<reference evidence="10 11" key="1">
    <citation type="submission" date="2020-05" db="EMBL/GenBank/DDBJ databases">
        <title>Parvularcula mediterraneae sp. nov., isolated from polypropylene straw from shallow seawater of the seashore of Laganas in Zakynthos island, Greece.</title>
        <authorList>
            <person name="Szabo I."/>
            <person name="Al-Omari J."/>
            <person name="Rado J."/>
            <person name="Szerdahelyi G.S."/>
        </authorList>
    </citation>
    <scope>NUCLEOTIDE SEQUENCE [LARGE SCALE GENOMIC DNA]</scope>
    <source>
        <strain evidence="10 11">ZS-1/3</strain>
    </source>
</reference>
<comment type="similarity">
    <text evidence="6">Belongs to the fabD family.</text>
</comment>
<feature type="active site" evidence="7">
    <location>
        <position position="95"/>
    </location>
</feature>
<evidence type="ECO:0000313" key="11">
    <source>
        <dbReference type="Proteomes" id="UP000536835"/>
    </source>
</evidence>
<sequence length="311" mass="32887">MSHLALIFPGQGSQKVGMGKELSDNFAVAREVFQEVDEALSQNLSKLMWEGSQEELTLTTNAQPALMACSVAAFRVLMDEAGLTLDKVVGLAGHSLGEYSAHACAGSLWLRTTAKLLRIRGDAMQSAMPVGEGAMAAILGLSIEDAEAVAAEAGVELANDNCPGQAVLSGPSAGIDKACILAKDKGAKRALKLDVSAAFHSRGMAPAQERMAEALAEATVEAPQKPVIANVDQTLVTTPEEVRRTLTEQVTGRVRWQDCIRTLSEQGAETFLELGAGKVLSGMMKKIDGSKQTANFGDPKDMDAIKSLDWS</sequence>
<gene>
    <name evidence="10" type="primary">fabD</name>
    <name evidence="10" type="ORF">HK107_02515</name>
</gene>
<protein>
    <recommendedName>
        <fullName evidence="2 6">Malonyl CoA-acyl carrier protein transacylase</fullName>
        <ecNumber evidence="1 6">2.3.1.39</ecNumber>
    </recommendedName>
</protein>
<comment type="caution">
    <text evidence="10">The sequence shown here is derived from an EMBL/GenBank/DDBJ whole genome shotgun (WGS) entry which is preliminary data.</text>
</comment>
<evidence type="ECO:0000256" key="5">
    <source>
        <dbReference type="ARBA" id="ARBA00048462"/>
    </source>
</evidence>
<dbReference type="AlphaFoldDB" id="A0A7Y3RJG3"/>
<dbReference type="Pfam" id="PF00698">
    <property type="entry name" value="Acyl_transf_1"/>
    <property type="match status" value="1"/>
</dbReference>
<evidence type="ECO:0000256" key="8">
    <source>
        <dbReference type="SAM" id="MobiDB-lite"/>
    </source>
</evidence>
<dbReference type="FunFam" id="3.30.70.250:FF:000001">
    <property type="entry name" value="Malonyl CoA-acyl carrier protein transacylase"/>
    <property type="match status" value="1"/>
</dbReference>
<organism evidence="10 11">
    <name type="scientific">Parvularcula mediterranea</name>
    <dbReference type="NCBI Taxonomy" id="2732508"/>
    <lineage>
        <taxon>Bacteria</taxon>
        <taxon>Pseudomonadati</taxon>
        <taxon>Pseudomonadota</taxon>
        <taxon>Alphaproteobacteria</taxon>
        <taxon>Parvularculales</taxon>
        <taxon>Parvularculaceae</taxon>
        <taxon>Parvularcula</taxon>
    </lineage>
</organism>
<dbReference type="GO" id="GO:0004314">
    <property type="term" value="F:[acyl-carrier-protein] S-malonyltransferase activity"/>
    <property type="evidence" value="ECO:0007669"/>
    <property type="project" value="UniProtKB-EC"/>
</dbReference>
<feature type="compositionally biased region" description="Basic and acidic residues" evidence="8">
    <location>
        <begin position="298"/>
        <end position="311"/>
    </location>
</feature>
<accession>A0A7Y3RJG3</accession>
<dbReference type="Proteomes" id="UP000536835">
    <property type="component" value="Unassembled WGS sequence"/>
</dbReference>
<evidence type="ECO:0000256" key="7">
    <source>
        <dbReference type="PIRSR" id="PIRSR000446-1"/>
    </source>
</evidence>
<dbReference type="PANTHER" id="PTHR42681:SF1">
    <property type="entry name" value="MALONYL-COA-ACYL CARRIER PROTEIN TRANSACYLASE, MITOCHONDRIAL"/>
    <property type="match status" value="1"/>
</dbReference>
<dbReference type="InterPro" id="IPR024925">
    <property type="entry name" value="Malonyl_CoA-ACP_transAc"/>
</dbReference>
<evidence type="ECO:0000313" key="10">
    <source>
        <dbReference type="EMBL" id="NNU15198.1"/>
    </source>
</evidence>
<dbReference type="InterPro" id="IPR001227">
    <property type="entry name" value="Ac_transferase_dom_sf"/>
</dbReference>
<feature type="region of interest" description="Disordered" evidence="8">
    <location>
        <begin position="291"/>
        <end position="311"/>
    </location>
</feature>
<evidence type="ECO:0000256" key="6">
    <source>
        <dbReference type="PIRNR" id="PIRNR000446"/>
    </source>
</evidence>
<keyword evidence="3 6" id="KW-0808">Transferase</keyword>
<dbReference type="GO" id="GO:0005829">
    <property type="term" value="C:cytosol"/>
    <property type="evidence" value="ECO:0007669"/>
    <property type="project" value="TreeGrafter"/>
</dbReference>
<comment type="catalytic activity">
    <reaction evidence="5 6">
        <text>holo-[ACP] + malonyl-CoA = malonyl-[ACP] + CoA</text>
        <dbReference type="Rhea" id="RHEA:41792"/>
        <dbReference type="Rhea" id="RHEA-COMP:9623"/>
        <dbReference type="Rhea" id="RHEA-COMP:9685"/>
        <dbReference type="ChEBI" id="CHEBI:57287"/>
        <dbReference type="ChEBI" id="CHEBI:57384"/>
        <dbReference type="ChEBI" id="CHEBI:64479"/>
        <dbReference type="ChEBI" id="CHEBI:78449"/>
        <dbReference type="EC" id="2.3.1.39"/>
    </reaction>
</comment>
<keyword evidence="4 6" id="KW-0012">Acyltransferase</keyword>
<dbReference type="InterPro" id="IPR014043">
    <property type="entry name" value="Acyl_transferase_dom"/>
</dbReference>
<dbReference type="InterPro" id="IPR050858">
    <property type="entry name" value="Mal-CoA-ACP_Trans/PKS_FabD"/>
</dbReference>
<proteinExistence type="inferred from homology"/>
<dbReference type="InterPro" id="IPR016035">
    <property type="entry name" value="Acyl_Trfase/lysoPLipase"/>
</dbReference>